<dbReference type="Pfam" id="PF08387">
    <property type="entry name" value="FBD"/>
    <property type="match status" value="1"/>
</dbReference>
<dbReference type="AlphaFoldDB" id="A0ABC9D954"/>
<evidence type="ECO:0000259" key="3">
    <source>
        <dbReference type="PROSITE" id="PS50181"/>
    </source>
</evidence>
<dbReference type="SUPFAM" id="SSF52047">
    <property type="entry name" value="RNI-like"/>
    <property type="match status" value="1"/>
</dbReference>
<evidence type="ECO:0000313" key="5">
    <source>
        <dbReference type="Proteomes" id="UP001497457"/>
    </source>
</evidence>
<keyword evidence="2" id="KW-0732">Signal</keyword>
<feature type="chain" id="PRO_5044759028" description="F-box domain-containing protein" evidence="2">
    <location>
        <begin position="21"/>
        <end position="534"/>
    </location>
</feature>
<protein>
    <recommendedName>
        <fullName evidence="3">F-box domain-containing protein</fullName>
    </recommendedName>
</protein>
<evidence type="ECO:0000256" key="2">
    <source>
        <dbReference type="SAM" id="SignalP"/>
    </source>
</evidence>
<dbReference type="EMBL" id="OZ075142">
    <property type="protein sequence ID" value="CAL5034432.1"/>
    <property type="molecule type" value="Genomic_DNA"/>
</dbReference>
<reference evidence="5" key="1">
    <citation type="submission" date="2024-06" db="EMBL/GenBank/DDBJ databases">
        <authorList>
            <person name="Ryan C."/>
        </authorList>
    </citation>
    <scope>NUCLEOTIDE SEQUENCE [LARGE SCALE GENOMIC DNA]</scope>
</reference>
<dbReference type="InterPro" id="IPR006566">
    <property type="entry name" value="FBD"/>
</dbReference>
<evidence type="ECO:0000256" key="1">
    <source>
        <dbReference type="SAM" id="MobiDB-lite"/>
    </source>
</evidence>
<feature type="compositionally biased region" description="Acidic residues" evidence="1">
    <location>
        <begin position="147"/>
        <end position="167"/>
    </location>
</feature>
<dbReference type="Proteomes" id="UP001497457">
    <property type="component" value="Chromosome 32b"/>
</dbReference>
<evidence type="ECO:0000313" key="4">
    <source>
        <dbReference type="EMBL" id="CAL5034432.1"/>
    </source>
</evidence>
<dbReference type="Pfam" id="PF00646">
    <property type="entry name" value="F-box"/>
    <property type="match status" value="1"/>
</dbReference>
<feature type="region of interest" description="Disordered" evidence="1">
    <location>
        <begin position="141"/>
        <end position="167"/>
    </location>
</feature>
<gene>
    <name evidence="4" type="ORF">URODEC1_LOCUS83097</name>
</gene>
<organism evidence="4 5">
    <name type="scientific">Urochloa decumbens</name>
    <dbReference type="NCBI Taxonomy" id="240449"/>
    <lineage>
        <taxon>Eukaryota</taxon>
        <taxon>Viridiplantae</taxon>
        <taxon>Streptophyta</taxon>
        <taxon>Embryophyta</taxon>
        <taxon>Tracheophyta</taxon>
        <taxon>Spermatophyta</taxon>
        <taxon>Magnoliopsida</taxon>
        <taxon>Liliopsida</taxon>
        <taxon>Poales</taxon>
        <taxon>Poaceae</taxon>
        <taxon>PACMAD clade</taxon>
        <taxon>Panicoideae</taxon>
        <taxon>Panicodae</taxon>
        <taxon>Paniceae</taxon>
        <taxon>Melinidinae</taxon>
        <taxon>Urochloa</taxon>
    </lineage>
</organism>
<dbReference type="InterPro" id="IPR036047">
    <property type="entry name" value="F-box-like_dom_sf"/>
</dbReference>
<reference evidence="4 5" key="2">
    <citation type="submission" date="2024-10" db="EMBL/GenBank/DDBJ databases">
        <authorList>
            <person name="Ryan C."/>
        </authorList>
    </citation>
    <scope>NUCLEOTIDE SEQUENCE [LARGE SCALE GENOMIC DNA]</scope>
</reference>
<feature type="signal peptide" evidence="2">
    <location>
        <begin position="1"/>
        <end position="20"/>
    </location>
</feature>
<proteinExistence type="predicted"/>
<accession>A0ABC9D954</accession>
<dbReference type="PANTHER" id="PTHR34709">
    <property type="entry name" value="OS10G0396666 PROTEIN"/>
    <property type="match status" value="1"/>
</dbReference>
<feature type="domain" description="F-box" evidence="3">
    <location>
        <begin position="42"/>
        <end position="78"/>
    </location>
</feature>
<dbReference type="InterPro" id="IPR001810">
    <property type="entry name" value="F-box_dom"/>
</dbReference>
<keyword evidence="5" id="KW-1185">Reference proteome</keyword>
<name>A0ABC9D954_9POAL</name>
<dbReference type="PANTHER" id="PTHR34709:SF61">
    <property type="entry name" value="OS07G0229100 PROTEIN"/>
    <property type="match status" value="1"/>
</dbReference>
<dbReference type="PROSITE" id="PS50181">
    <property type="entry name" value="FBOX"/>
    <property type="match status" value="1"/>
</dbReference>
<dbReference type="SUPFAM" id="SSF81383">
    <property type="entry name" value="F-box domain"/>
    <property type="match status" value="1"/>
</dbReference>
<sequence>MPIRTRCMHLLLPLMRKCLLLQFQQDPTAFMTEHGGAGADGEDRLSALPDELLVLILLNLRTAEAARTSVLSRRWRRVWAFLPELQLTFPSTPDGIAATLDAHKVDLQSLFVVTPDAAPGSMAPWLSAAARRVSGSLAFCNMPRDRDDDDTNAAEEEEEEEGEEEEAAAAFDLPCFDRATLLYLDLGHLGVSFPPAGKFARLTHILLDHVRFTAGGCSLGAAVSSPRCPCLEKLTVHNADGVVDLAIDSGSLKELQITKVRGLRRLAVAAPALLDLTLAYSFFPHHQNPPVADISACHQLQSLEWSDSYDPSTVQLGAMEHLQRLGASMYNVYGEEGAVAQHIINRSCLGLLRRFRAVQSLCLTLLSPRDIVGYQYLMGQMTVFPDIKDLYLIVFANGHGFGPSSFHVLRKCTGIRKLLLQLLAPVESEAETACTSGCICDQPSNWRTEELLLNNLEEVRIRELRGSEHEISFVKRLLNWAKVLKRMIITFDKCVPESMAKECCRLFRSYSQSEICFTFYMYRDSKEVLYAPED</sequence>
<dbReference type="InterPro" id="IPR055312">
    <property type="entry name" value="FBL15-like"/>
</dbReference>